<evidence type="ECO:0000256" key="2">
    <source>
        <dbReference type="SAM" id="SignalP"/>
    </source>
</evidence>
<organism evidence="4 5">
    <name type="scientific">Moniliophthora roreri (strain MCA 2997)</name>
    <name type="common">Cocoa frosty pod rot fungus</name>
    <name type="synonym">Crinipellis roreri</name>
    <dbReference type="NCBI Taxonomy" id="1381753"/>
    <lineage>
        <taxon>Eukaryota</taxon>
        <taxon>Fungi</taxon>
        <taxon>Dikarya</taxon>
        <taxon>Basidiomycota</taxon>
        <taxon>Agaricomycotina</taxon>
        <taxon>Agaricomycetes</taxon>
        <taxon>Agaricomycetidae</taxon>
        <taxon>Agaricales</taxon>
        <taxon>Marasmiineae</taxon>
        <taxon>Marasmiaceae</taxon>
        <taxon>Moniliophthora</taxon>
    </lineage>
</organism>
<proteinExistence type="predicted"/>
<keyword evidence="1" id="KW-0472">Membrane</keyword>
<feature type="signal peptide" evidence="2">
    <location>
        <begin position="1"/>
        <end position="22"/>
    </location>
</feature>
<dbReference type="Pfam" id="PF06283">
    <property type="entry name" value="ThuA"/>
    <property type="match status" value="1"/>
</dbReference>
<sequence length="295" mass="32317">MALLKTIQLMFWILLLPRAVISQTQIPANVLIYTLTLGYVHESTSTAVQALRERGASINVNFEHTEDPNVFTDEGLARYDGRLAVLYPSGKAAFQKYLNLGGNFAGIHYATGCLENDTFYEKAIGAYFDYHPPGVLNATVNVVNQSHPSTSMLPAQWKIQDEMYNFKSDPRDIGATVILSADESSYTDDGERKYDQGEPHPTAWYQERIAAVESGGTPGRSFCTSLGHSTETWHDDLFMAHVLGGIQWALLSNTMRAFNPSASVGATNLAIVPTASGFTLAFSVVVPVMVMVLLP</sequence>
<dbReference type="Proteomes" id="UP000017559">
    <property type="component" value="Unassembled WGS sequence"/>
</dbReference>
<keyword evidence="1" id="KW-0812">Transmembrane</keyword>
<dbReference type="InterPro" id="IPR029010">
    <property type="entry name" value="ThuA-like"/>
</dbReference>
<accession>V2X2B3</accession>
<keyword evidence="1" id="KW-1133">Transmembrane helix</keyword>
<dbReference type="SUPFAM" id="SSF52317">
    <property type="entry name" value="Class I glutamine amidotransferase-like"/>
    <property type="match status" value="1"/>
</dbReference>
<dbReference type="PANTHER" id="PTHR40469">
    <property type="entry name" value="SECRETED GLYCOSYL HYDROLASE"/>
    <property type="match status" value="1"/>
</dbReference>
<feature type="domain" description="ThuA-like" evidence="3">
    <location>
        <begin position="29"/>
        <end position="249"/>
    </location>
</feature>
<dbReference type="HOGENOM" id="CLU_057383_0_0_1"/>
<dbReference type="Gene3D" id="3.40.50.880">
    <property type="match status" value="1"/>
</dbReference>
<protein>
    <submittedName>
        <fullName evidence="4">Crp fnr family transcriptional regulator</fullName>
    </submittedName>
</protein>
<keyword evidence="2" id="KW-0732">Signal</keyword>
<name>V2X2B3_MONRO</name>
<comment type="caution">
    <text evidence="4">The sequence shown here is derived from an EMBL/GenBank/DDBJ whole genome shotgun (WGS) entry which is preliminary data.</text>
</comment>
<keyword evidence="5" id="KW-1185">Reference proteome</keyword>
<feature type="transmembrane region" description="Helical" evidence="1">
    <location>
        <begin position="269"/>
        <end position="294"/>
    </location>
</feature>
<dbReference type="KEGG" id="mrr:Moror_9744"/>
<dbReference type="InterPro" id="IPR029062">
    <property type="entry name" value="Class_I_gatase-like"/>
</dbReference>
<evidence type="ECO:0000313" key="5">
    <source>
        <dbReference type="Proteomes" id="UP000017559"/>
    </source>
</evidence>
<dbReference type="OrthoDB" id="3482285at2759"/>
<dbReference type="EMBL" id="AWSO01000914">
    <property type="protein sequence ID" value="ESK86600.1"/>
    <property type="molecule type" value="Genomic_DNA"/>
</dbReference>
<evidence type="ECO:0000259" key="3">
    <source>
        <dbReference type="Pfam" id="PF06283"/>
    </source>
</evidence>
<gene>
    <name evidence="4" type="ORF">Moror_9744</name>
</gene>
<dbReference type="PANTHER" id="PTHR40469:SF2">
    <property type="entry name" value="GALACTOSE-BINDING DOMAIN-LIKE SUPERFAMILY PROTEIN"/>
    <property type="match status" value="1"/>
</dbReference>
<evidence type="ECO:0000256" key="1">
    <source>
        <dbReference type="SAM" id="Phobius"/>
    </source>
</evidence>
<dbReference type="AlphaFoldDB" id="V2X2B3"/>
<reference evidence="4 5" key="1">
    <citation type="journal article" date="2014" name="BMC Genomics">
        <title>Genome and secretome analysis of the hemibiotrophic fungal pathogen, Moniliophthora roreri, which causes frosty pod rot disease of cacao: mechanisms of the biotrophic and necrotrophic phases.</title>
        <authorList>
            <person name="Meinhardt L.W."/>
            <person name="Costa G.G.L."/>
            <person name="Thomazella D.P.T."/>
            <person name="Teixeira P.J.P.L."/>
            <person name="Carazzolle M.F."/>
            <person name="Schuster S.C."/>
            <person name="Carlson J.E."/>
            <person name="Guiltinan M.J."/>
            <person name="Mieczkowski P."/>
            <person name="Farmer A."/>
            <person name="Ramaraj T."/>
            <person name="Crozier J."/>
            <person name="Davis R.E."/>
            <person name="Shao J."/>
            <person name="Melnick R.L."/>
            <person name="Pereira G.A.G."/>
            <person name="Bailey B.A."/>
        </authorList>
    </citation>
    <scope>NUCLEOTIDE SEQUENCE [LARGE SCALE GENOMIC DNA]</scope>
    <source>
        <strain evidence="4 5">MCA 2997</strain>
    </source>
</reference>
<evidence type="ECO:0000313" key="4">
    <source>
        <dbReference type="EMBL" id="ESK86600.1"/>
    </source>
</evidence>
<feature type="chain" id="PRO_5004711115" evidence="2">
    <location>
        <begin position="23"/>
        <end position="295"/>
    </location>
</feature>